<keyword evidence="3" id="KW-1185">Reference proteome</keyword>
<feature type="transmembrane region" description="Helical" evidence="1">
    <location>
        <begin position="6"/>
        <end position="29"/>
    </location>
</feature>
<evidence type="ECO:0000256" key="1">
    <source>
        <dbReference type="SAM" id="Phobius"/>
    </source>
</evidence>
<name>A0A6M4MDK4_9ALTE</name>
<dbReference type="AlphaFoldDB" id="A0A6M4MDK4"/>
<proteinExistence type="predicted"/>
<sequence length="83" mass="9226">MSRRPSFVIMLASYLIALLQSILLTYLRLAAGGWRLAQKLKHPLELDISDKTAGIEENLLIGLKFVHPGGEHDENCDNLSDGH</sequence>
<gene>
    <name evidence="2" type="ORF">CA267_010505</name>
</gene>
<reference evidence="2 3" key="2">
    <citation type="submission" date="2020-04" db="EMBL/GenBank/DDBJ databases">
        <title>Complete genome sequence of Alteromonas pelagimontana 5.12T.</title>
        <authorList>
            <person name="Sinha R.K."/>
            <person name="Krishnan K.P."/>
            <person name="Kurian J.P."/>
        </authorList>
    </citation>
    <scope>NUCLEOTIDE SEQUENCE [LARGE SCALE GENOMIC DNA]</scope>
    <source>
        <strain evidence="2 3">5.12</strain>
    </source>
</reference>
<dbReference type="KEGG" id="apel:CA267_010505"/>
<keyword evidence="1" id="KW-0812">Transmembrane</keyword>
<keyword evidence="1" id="KW-1133">Transmembrane helix</keyword>
<dbReference type="RefSeq" id="WP_139316208.1">
    <property type="nucleotide sequence ID" value="NZ_CP052766.1"/>
</dbReference>
<reference evidence="3" key="1">
    <citation type="submission" date="2014-12" db="EMBL/GenBank/DDBJ databases">
        <title>Complete genome sequence of a multi-drug resistant Klebsiella pneumoniae.</title>
        <authorList>
            <person name="Hua X."/>
            <person name="Chen Q."/>
            <person name="Li X."/>
            <person name="Feng Y."/>
            <person name="Ruan Z."/>
            <person name="Yu Y."/>
        </authorList>
    </citation>
    <scope>NUCLEOTIDE SEQUENCE [LARGE SCALE GENOMIC DNA]</scope>
    <source>
        <strain evidence="3">5.12</strain>
    </source>
</reference>
<protein>
    <submittedName>
        <fullName evidence="2">Uncharacterized protein</fullName>
    </submittedName>
</protein>
<evidence type="ECO:0000313" key="2">
    <source>
        <dbReference type="EMBL" id="QJR81179.1"/>
    </source>
</evidence>
<organism evidence="2 3">
    <name type="scientific">Alteromonas pelagimontana</name>
    <dbReference type="NCBI Taxonomy" id="1858656"/>
    <lineage>
        <taxon>Bacteria</taxon>
        <taxon>Pseudomonadati</taxon>
        <taxon>Pseudomonadota</taxon>
        <taxon>Gammaproteobacteria</taxon>
        <taxon>Alteromonadales</taxon>
        <taxon>Alteromonadaceae</taxon>
        <taxon>Alteromonas/Salinimonas group</taxon>
        <taxon>Alteromonas</taxon>
    </lineage>
</organism>
<keyword evidence="1" id="KW-0472">Membrane</keyword>
<dbReference type="EMBL" id="CP052766">
    <property type="protein sequence ID" value="QJR81179.1"/>
    <property type="molecule type" value="Genomic_DNA"/>
</dbReference>
<evidence type="ECO:0000313" key="3">
    <source>
        <dbReference type="Proteomes" id="UP000219285"/>
    </source>
</evidence>
<accession>A0A6M4MDK4</accession>
<dbReference type="Proteomes" id="UP000219285">
    <property type="component" value="Chromosome"/>
</dbReference>